<dbReference type="RefSeq" id="WP_220616836.1">
    <property type="nucleotide sequence ID" value="NZ_RKLR01000001.1"/>
</dbReference>
<keyword evidence="2" id="KW-1133">Transmembrane helix</keyword>
<feature type="transmembrane region" description="Helical" evidence="2">
    <location>
        <begin position="55"/>
        <end position="79"/>
    </location>
</feature>
<feature type="region of interest" description="Disordered" evidence="1">
    <location>
        <begin position="1"/>
        <end position="48"/>
    </location>
</feature>
<reference evidence="4 5" key="1">
    <citation type="submission" date="2021-06" db="EMBL/GenBank/DDBJ databases">
        <title>Halomicroarcula sp. a new haloarchaeum isolated from saline soil.</title>
        <authorList>
            <person name="Duran-Viseras A."/>
            <person name="Sanchez-Porro C."/>
            <person name="Ventosa A."/>
        </authorList>
    </citation>
    <scope>NUCLEOTIDE SEQUENCE [LARGE SCALE GENOMIC DNA]</scope>
    <source>
        <strain evidence="4 5">F13</strain>
    </source>
</reference>
<organism evidence="4 5">
    <name type="scientific">Haloarcula rubra</name>
    <dbReference type="NCBI Taxonomy" id="2487747"/>
    <lineage>
        <taxon>Archaea</taxon>
        <taxon>Methanobacteriati</taxon>
        <taxon>Methanobacteriota</taxon>
        <taxon>Stenosarchaea group</taxon>
        <taxon>Halobacteria</taxon>
        <taxon>Halobacteriales</taxon>
        <taxon>Haloarculaceae</taxon>
        <taxon>Haloarcula</taxon>
    </lineage>
</organism>
<feature type="transmembrane region" description="Helical" evidence="2">
    <location>
        <begin position="85"/>
        <end position="102"/>
    </location>
</feature>
<dbReference type="Pfam" id="PF24008">
    <property type="entry name" value="DUF7322"/>
    <property type="match status" value="1"/>
</dbReference>
<evidence type="ECO:0000256" key="1">
    <source>
        <dbReference type="SAM" id="MobiDB-lite"/>
    </source>
</evidence>
<gene>
    <name evidence="4" type="ORF">EGH21_02200</name>
</gene>
<keyword evidence="2" id="KW-0812">Transmembrane</keyword>
<dbReference type="EMBL" id="RKLR01000001">
    <property type="protein sequence ID" value="MBX0321835.1"/>
    <property type="molecule type" value="Genomic_DNA"/>
</dbReference>
<dbReference type="AlphaFoldDB" id="A0AAW4PL43"/>
<feature type="compositionally biased region" description="Acidic residues" evidence="1">
    <location>
        <begin position="1"/>
        <end position="12"/>
    </location>
</feature>
<sequence>MLDGPDERDPDGDPGVLSEKSPYEPDEFDPDSLGPDVPKAPRPPDGSGDSDVAALFWKLVLVFNVALLGLSVGPMLAYFEGRVDLGVRVFLVGLLAFGYGTFRYYKFRRDREDDGGAPDAETADDRRTDDSDAADHNG</sequence>
<proteinExistence type="predicted"/>
<evidence type="ECO:0000313" key="4">
    <source>
        <dbReference type="EMBL" id="MBX0321835.1"/>
    </source>
</evidence>
<feature type="domain" description="DUF7322" evidence="3">
    <location>
        <begin position="49"/>
        <end position="105"/>
    </location>
</feature>
<name>A0AAW4PL43_9EURY</name>
<feature type="region of interest" description="Disordered" evidence="1">
    <location>
        <begin position="110"/>
        <end position="138"/>
    </location>
</feature>
<keyword evidence="2" id="KW-0472">Membrane</keyword>
<feature type="compositionally biased region" description="Basic and acidic residues" evidence="1">
    <location>
        <begin position="123"/>
        <end position="138"/>
    </location>
</feature>
<evidence type="ECO:0000259" key="3">
    <source>
        <dbReference type="Pfam" id="PF24008"/>
    </source>
</evidence>
<protein>
    <recommendedName>
        <fullName evidence="3">DUF7322 domain-containing protein</fullName>
    </recommendedName>
</protein>
<evidence type="ECO:0000256" key="2">
    <source>
        <dbReference type="SAM" id="Phobius"/>
    </source>
</evidence>
<evidence type="ECO:0000313" key="5">
    <source>
        <dbReference type="Proteomes" id="UP001430377"/>
    </source>
</evidence>
<dbReference type="Proteomes" id="UP001430377">
    <property type="component" value="Unassembled WGS sequence"/>
</dbReference>
<dbReference type="InterPro" id="IPR055746">
    <property type="entry name" value="DUF7322"/>
</dbReference>
<accession>A0AAW4PL43</accession>
<keyword evidence="5" id="KW-1185">Reference proteome</keyword>
<comment type="caution">
    <text evidence="4">The sequence shown here is derived from an EMBL/GenBank/DDBJ whole genome shotgun (WGS) entry which is preliminary data.</text>
</comment>